<evidence type="ECO:0000313" key="1">
    <source>
        <dbReference type="EMBL" id="SVE07430.1"/>
    </source>
</evidence>
<dbReference type="PANTHER" id="PTHR11102:SF147">
    <property type="entry name" value="SEL1L ADAPTOR SUBUNIT OF ERAD E3 UBIQUITIN LIGASE"/>
    <property type="match status" value="1"/>
</dbReference>
<dbReference type="InterPro" id="IPR011990">
    <property type="entry name" value="TPR-like_helical_dom_sf"/>
</dbReference>
<dbReference type="PANTHER" id="PTHR11102">
    <property type="entry name" value="SEL-1-LIKE PROTEIN"/>
    <property type="match status" value="1"/>
</dbReference>
<accession>A0A383AIQ2</accession>
<dbReference type="Pfam" id="PF08238">
    <property type="entry name" value="Sel1"/>
    <property type="match status" value="2"/>
</dbReference>
<protein>
    <recommendedName>
        <fullName evidence="2">Sel1 repeat family protein</fullName>
    </recommendedName>
</protein>
<reference evidence="1" key="1">
    <citation type="submission" date="2018-05" db="EMBL/GenBank/DDBJ databases">
        <authorList>
            <person name="Lanie J.A."/>
            <person name="Ng W.-L."/>
            <person name="Kazmierczak K.M."/>
            <person name="Andrzejewski T.M."/>
            <person name="Davidsen T.M."/>
            <person name="Wayne K.J."/>
            <person name="Tettelin H."/>
            <person name="Glass J.I."/>
            <person name="Rusch D."/>
            <person name="Podicherti R."/>
            <person name="Tsui H.-C.T."/>
            <person name="Winkler M.E."/>
        </authorList>
    </citation>
    <scope>NUCLEOTIDE SEQUENCE</scope>
</reference>
<dbReference type="InterPro" id="IPR006597">
    <property type="entry name" value="Sel1-like"/>
</dbReference>
<dbReference type="Gene3D" id="1.25.40.10">
    <property type="entry name" value="Tetratricopeptide repeat domain"/>
    <property type="match status" value="1"/>
</dbReference>
<proteinExistence type="predicted"/>
<dbReference type="InterPro" id="IPR050767">
    <property type="entry name" value="Sel1_AlgK"/>
</dbReference>
<sequence>VLYYRGHLLEQDYAKARYWYELAAAQGNAYALLNLGIMYQKAVGVEADEAKALEYFRQCWEDAEQGWSPEGDPV</sequence>
<dbReference type="GO" id="GO:0005789">
    <property type="term" value="C:endoplasmic reticulum membrane"/>
    <property type="evidence" value="ECO:0007669"/>
    <property type="project" value="TreeGrafter"/>
</dbReference>
<name>A0A383AIQ2_9ZZZZ</name>
<organism evidence="1">
    <name type="scientific">marine metagenome</name>
    <dbReference type="NCBI Taxonomy" id="408172"/>
    <lineage>
        <taxon>unclassified sequences</taxon>
        <taxon>metagenomes</taxon>
        <taxon>ecological metagenomes</taxon>
    </lineage>
</organism>
<feature type="non-terminal residue" evidence="1">
    <location>
        <position position="1"/>
    </location>
</feature>
<gene>
    <name evidence="1" type="ORF">METZ01_LOCUS460284</name>
</gene>
<feature type="non-terminal residue" evidence="1">
    <location>
        <position position="74"/>
    </location>
</feature>
<dbReference type="AlphaFoldDB" id="A0A383AIQ2"/>
<evidence type="ECO:0008006" key="2">
    <source>
        <dbReference type="Google" id="ProtNLM"/>
    </source>
</evidence>
<dbReference type="GO" id="GO:0036503">
    <property type="term" value="P:ERAD pathway"/>
    <property type="evidence" value="ECO:0007669"/>
    <property type="project" value="TreeGrafter"/>
</dbReference>
<dbReference type="SUPFAM" id="SSF81901">
    <property type="entry name" value="HCP-like"/>
    <property type="match status" value="1"/>
</dbReference>
<dbReference type="EMBL" id="UINC01192333">
    <property type="protein sequence ID" value="SVE07430.1"/>
    <property type="molecule type" value="Genomic_DNA"/>
</dbReference>
<dbReference type="SMART" id="SM00671">
    <property type="entry name" value="SEL1"/>
    <property type="match status" value="2"/>
</dbReference>